<comment type="function">
    <text evidence="2">Membrane-anchoring subunit of succinate dehydrogenase (SDH).</text>
</comment>
<gene>
    <name evidence="11" type="ORF">SAMN04488002_1616</name>
</gene>
<keyword evidence="4" id="KW-0349">Heme</keyword>
<dbReference type="GO" id="GO:0046872">
    <property type="term" value="F:metal ion binding"/>
    <property type="evidence" value="ECO:0007669"/>
    <property type="project" value="UniProtKB-KW"/>
</dbReference>
<feature type="transmembrane region" description="Helical" evidence="10">
    <location>
        <begin position="52"/>
        <end position="73"/>
    </location>
</feature>
<comment type="subcellular location">
    <subcellularLocation>
        <location evidence="3">Membrane</location>
    </subcellularLocation>
</comment>
<dbReference type="InterPro" id="IPR000701">
    <property type="entry name" value="SuccDH_FuR_B_TM-su"/>
</dbReference>
<dbReference type="RefSeq" id="WP_090214880.1">
    <property type="nucleotide sequence ID" value="NZ_FOYO01000001.1"/>
</dbReference>
<sequence length="110" mass="11805">MMTLRLYMAQRITALIMAPLVLMHIAVMIYAIQGGLSAAEILGRTQGSILWFLFYGTFVVAVSIHAAIGLRTVLSEWAGLRGTALNAVAWAVLALLLILGMQAVYGVTAI</sequence>
<evidence type="ECO:0000256" key="7">
    <source>
        <dbReference type="ARBA" id="ARBA00022989"/>
    </source>
</evidence>
<evidence type="ECO:0000256" key="9">
    <source>
        <dbReference type="ARBA" id="ARBA00023136"/>
    </source>
</evidence>
<evidence type="ECO:0000313" key="11">
    <source>
        <dbReference type="EMBL" id="SFR42652.1"/>
    </source>
</evidence>
<comment type="cofactor">
    <cofactor evidence="1">
        <name>heme</name>
        <dbReference type="ChEBI" id="CHEBI:30413"/>
    </cofactor>
</comment>
<evidence type="ECO:0000313" key="12">
    <source>
        <dbReference type="Proteomes" id="UP000199658"/>
    </source>
</evidence>
<accession>A0A1I6GKC4</accession>
<evidence type="ECO:0000256" key="5">
    <source>
        <dbReference type="ARBA" id="ARBA00022692"/>
    </source>
</evidence>
<evidence type="ECO:0000256" key="6">
    <source>
        <dbReference type="ARBA" id="ARBA00022723"/>
    </source>
</evidence>
<evidence type="ECO:0000256" key="4">
    <source>
        <dbReference type="ARBA" id="ARBA00022617"/>
    </source>
</evidence>
<dbReference type="AlphaFoldDB" id="A0A1I6GKC4"/>
<dbReference type="Pfam" id="PF01127">
    <property type="entry name" value="Sdh_cyt"/>
    <property type="match status" value="1"/>
</dbReference>
<dbReference type="InterPro" id="IPR034804">
    <property type="entry name" value="SQR/QFR_C/D"/>
</dbReference>
<name>A0A1I6GKC4_9RHOB</name>
<dbReference type="OrthoDB" id="5787321at2"/>
<keyword evidence="6" id="KW-0479">Metal-binding</keyword>
<evidence type="ECO:0000256" key="2">
    <source>
        <dbReference type="ARBA" id="ARBA00004050"/>
    </source>
</evidence>
<evidence type="ECO:0000256" key="8">
    <source>
        <dbReference type="ARBA" id="ARBA00023004"/>
    </source>
</evidence>
<dbReference type="SUPFAM" id="SSF81343">
    <property type="entry name" value="Fumarate reductase respiratory complex transmembrane subunits"/>
    <property type="match status" value="1"/>
</dbReference>
<protein>
    <submittedName>
        <fullName evidence="11">Fumarate reductase subunit C</fullName>
    </submittedName>
</protein>
<keyword evidence="5 10" id="KW-0812">Transmembrane</keyword>
<keyword evidence="7 10" id="KW-1133">Transmembrane helix</keyword>
<dbReference type="Gene3D" id="1.20.1300.10">
    <property type="entry name" value="Fumarate reductase/succinate dehydrogenase, transmembrane subunit"/>
    <property type="match status" value="1"/>
</dbReference>
<feature type="transmembrane region" description="Helical" evidence="10">
    <location>
        <begin position="85"/>
        <end position="105"/>
    </location>
</feature>
<dbReference type="GO" id="GO:0016020">
    <property type="term" value="C:membrane"/>
    <property type="evidence" value="ECO:0007669"/>
    <property type="project" value="UniProtKB-SubCell"/>
</dbReference>
<keyword evidence="9 10" id="KW-0472">Membrane</keyword>
<evidence type="ECO:0000256" key="10">
    <source>
        <dbReference type="SAM" id="Phobius"/>
    </source>
</evidence>
<dbReference type="Proteomes" id="UP000199658">
    <property type="component" value="Unassembled WGS sequence"/>
</dbReference>
<evidence type="ECO:0000256" key="3">
    <source>
        <dbReference type="ARBA" id="ARBA00004370"/>
    </source>
</evidence>
<keyword evidence="12" id="KW-1185">Reference proteome</keyword>
<reference evidence="12" key="1">
    <citation type="submission" date="2016-10" db="EMBL/GenBank/DDBJ databases">
        <authorList>
            <person name="Varghese N."/>
            <person name="Submissions S."/>
        </authorList>
    </citation>
    <scope>NUCLEOTIDE SEQUENCE [LARGE SCALE GENOMIC DNA]</scope>
    <source>
        <strain evidence="12">DSM 26921</strain>
    </source>
</reference>
<organism evidence="11 12">
    <name type="scientific">Litoreibacter janthinus</name>
    <dbReference type="NCBI Taxonomy" id="670154"/>
    <lineage>
        <taxon>Bacteria</taxon>
        <taxon>Pseudomonadati</taxon>
        <taxon>Pseudomonadota</taxon>
        <taxon>Alphaproteobacteria</taxon>
        <taxon>Rhodobacterales</taxon>
        <taxon>Roseobacteraceae</taxon>
        <taxon>Litoreibacter</taxon>
    </lineage>
</organism>
<keyword evidence="8" id="KW-0408">Iron</keyword>
<evidence type="ECO:0000256" key="1">
    <source>
        <dbReference type="ARBA" id="ARBA00001971"/>
    </source>
</evidence>
<dbReference type="EMBL" id="FOYO01000001">
    <property type="protein sequence ID" value="SFR42652.1"/>
    <property type="molecule type" value="Genomic_DNA"/>
</dbReference>
<dbReference type="STRING" id="670154.SAMN04488002_1616"/>
<feature type="transmembrane region" description="Helical" evidence="10">
    <location>
        <begin position="12"/>
        <end position="32"/>
    </location>
</feature>
<proteinExistence type="predicted"/>